<evidence type="ECO:0000313" key="1">
    <source>
        <dbReference type="EMBL" id="BAS86438.1"/>
    </source>
</evidence>
<proteinExistence type="predicted"/>
<accession>A0A0P0W3T8</accession>
<dbReference type="AlphaFoldDB" id="A0A0P0W3T8"/>
<evidence type="ECO:0000313" key="2">
    <source>
        <dbReference type="Proteomes" id="UP000059680"/>
    </source>
</evidence>
<sequence length="61" mass="7207">NKSSSSQMESPQDIRIMIVEPCHLDTTNILSKQTYENNNNLVHNCTYFFFKYTDETRKISM</sequence>
<protein>
    <submittedName>
        <fullName evidence="1">Os03g0754300 protein</fullName>
    </submittedName>
</protein>
<dbReference type="Gramene" id="Os03t0754300-01">
    <property type="protein sequence ID" value="Os03t0754300-01"/>
    <property type="gene ID" value="Os03g0754300"/>
</dbReference>
<dbReference type="Proteomes" id="UP000059680">
    <property type="component" value="Chromosome 3"/>
</dbReference>
<name>A0A0P0W3T8_ORYSJ</name>
<dbReference type="InParanoid" id="A0A0P0W3T8"/>
<dbReference type="PaxDb" id="39947-A0A0P0W3T8"/>
<reference evidence="2" key="1">
    <citation type="journal article" date="2005" name="Nature">
        <title>The map-based sequence of the rice genome.</title>
        <authorList>
            <consortium name="International rice genome sequencing project (IRGSP)"/>
            <person name="Matsumoto T."/>
            <person name="Wu J."/>
            <person name="Kanamori H."/>
            <person name="Katayose Y."/>
            <person name="Fujisawa M."/>
            <person name="Namiki N."/>
            <person name="Mizuno H."/>
            <person name="Yamamoto K."/>
            <person name="Antonio B.A."/>
            <person name="Baba T."/>
            <person name="Sakata K."/>
            <person name="Nagamura Y."/>
            <person name="Aoki H."/>
            <person name="Arikawa K."/>
            <person name="Arita K."/>
            <person name="Bito T."/>
            <person name="Chiden Y."/>
            <person name="Fujitsuka N."/>
            <person name="Fukunaka R."/>
            <person name="Hamada M."/>
            <person name="Harada C."/>
            <person name="Hayashi A."/>
            <person name="Hijishita S."/>
            <person name="Honda M."/>
            <person name="Hosokawa S."/>
            <person name="Ichikawa Y."/>
            <person name="Idonuma A."/>
            <person name="Iijima M."/>
            <person name="Ikeda M."/>
            <person name="Ikeno M."/>
            <person name="Ito K."/>
            <person name="Ito S."/>
            <person name="Ito T."/>
            <person name="Ito Y."/>
            <person name="Ito Y."/>
            <person name="Iwabuchi A."/>
            <person name="Kamiya K."/>
            <person name="Karasawa W."/>
            <person name="Kurita K."/>
            <person name="Katagiri S."/>
            <person name="Kikuta A."/>
            <person name="Kobayashi H."/>
            <person name="Kobayashi N."/>
            <person name="Machita K."/>
            <person name="Maehara T."/>
            <person name="Masukawa M."/>
            <person name="Mizubayashi T."/>
            <person name="Mukai Y."/>
            <person name="Nagasaki H."/>
            <person name="Nagata Y."/>
            <person name="Naito S."/>
            <person name="Nakashima M."/>
            <person name="Nakama Y."/>
            <person name="Nakamichi Y."/>
            <person name="Nakamura M."/>
            <person name="Meguro A."/>
            <person name="Negishi M."/>
            <person name="Ohta I."/>
            <person name="Ohta T."/>
            <person name="Okamoto M."/>
            <person name="Ono N."/>
            <person name="Saji S."/>
            <person name="Sakaguchi M."/>
            <person name="Sakai K."/>
            <person name="Shibata M."/>
            <person name="Shimokawa T."/>
            <person name="Song J."/>
            <person name="Takazaki Y."/>
            <person name="Terasawa K."/>
            <person name="Tsugane M."/>
            <person name="Tsuji K."/>
            <person name="Ueda S."/>
            <person name="Waki K."/>
            <person name="Yamagata H."/>
            <person name="Yamamoto M."/>
            <person name="Yamamoto S."/>
            <person name="Yamane H."/>
            <person name="Yoshiki S."/>
            <person name="Yoshihara R."/>
            <person name="Yukawa K."/>
            <person name="Zhong H."/>
            <person name="Yano M."/>
            <person name="Yuan Q."/>
            <person name="Ouyang S."/>
            <person name="Liu J."/>
            <person name="Jones K.M."/>
            <person name="Gansberger K."/>
            <person name="Moffat K."/>
            <person name="Hill J."/>
            <person name="Bera J."/>
            <person name="Fadrosh D."/>
            <person name="Jin S."/>
            <person name="Johri S."/>
            <person name="Kim M."/>
            <person name="Overton L."/>
            <person name="Reardon M."/>
            <person name="Tsitrin T."/>
            <person name="Vuong H."/>
            <person name="Weaver B."/>
            <person name="Ciecko A."/>
            <person name="Tallon L."/>
            <person name="Jackson J."/>
            <person name="Pai G."/>
            <person name="Aken S.V."/>
            <person name="Utterback T."/>
            <person name="Reidmuller S."/>
            <person name="Feldblyum T."/>
            <person name="Hsiao J."/>
            <person name="Zismann V."/>
            <person name="Iobst S."/>
            <person name="de Vazeille A.R."/>
            <person name="Buell C.R."/>
            <person name="Ying K."/>
            <person name="Li Y."/>
            <person name="Lu T."/>
            <person name="Huang Y."/>
            <person name="Zhao Q."/>
            <person name="Feng Q."/>
            <person name="Zhang L."/>
            <person name="Zhu J."/>
            <person name="Weng Q."/>
            <person name="Mu J."/>
            <person name="Lu Y."/>
            <person name="Fan D."/>
            <person name="Liu Y."/>
            <person name="Guan J."/>
            <person name="Zhang Y."/>
            <person name="Yu S."/>
            <person name="Liu X."/>
            <person name="Zhang Y."/>
            <person name="Hong G."/>
            <person name="Han B."/>
            <person name="Choisne N."/>
            <person name="Demange N."/>
            <person name="Orjeda G."/>
            <person name="Samain S."/>
            <person name="Cattolico L."/>
            <person name="Pelletier E."/>
            <person name="Couloux A."/>
            <person name="Segurens B."/>
            <person name="Wincker P."/>
            <person name="D'Hont A."/>
            <person name="Scarpelli C."/>
            <person name="Weissenbach J."/>
            <person name="Salanoubat M."/>
            <person name="Quetier F."/>
            <person name="Yu Y."/>
            <person name="Kim H.R."/>
            <person name="Rambo T."/>
            <person name="Currie J."/>
            <person name="Collura K."/>
            <person name="Luo M."/>
            <person name="Yang T."/>
            <person name="Ammiraju J.S.S."/>
            <person name="Engler F."/>
            <person name="Soderlund C."/>
            <person name="Wing R.A."/>
            <person name="Palmer L.E."/>
            <person name="de la Bastide M."/>
            <person name="Spiegel L."/>
            <person name="Nascimento L."/>
            <person name="Zutavern T."/>
            <person name="O'Shaughnessy A."/>
            <person name="Dike S."/>
            <person name="Dedhia N."/>
            <person name="Preston R."/>
            <person name="Balija V."/>
            <person name="McCombie W.R."/>
            <person name="Chow T."/>
            <person name="Chen H."/>
            <person name="Chung M."/>
            <person name="Chen C."/>
            <person name="Shaw J."/>
            <person name="Wu H."/>
            <person name="Hsiao K."/>
            <person name="Chao Y."/>
            <person name="Chu M."/>
            <person name="Cheng C."/>
            <person name="Hour A."/>
            <person name="Lee P."/>
            <person name="Lin S."/>
            <person name="Lin Y."/>
            <person name="Liou J."/>
            <person name="Liu S."/>
            <person name="Hsing Y."/>
            <person name="Raghuvanshi S."/>
            <person name="Mohanty A."/>
            <person name="Bharti A.K."/>
            <person name="Gaur A."/>
            <person name="Gupta V."/>
            <person name="Kumar D."/>
            <person name="Ravi V."/>
            <person name="Vij S."/>
            <person name="Kapur A."/>
            <person name="Khurana P."/>
            <person name="Khurana P."/>
            <person name="Khurana J.P."/>
            <person name="Tyagi A.K."/>
            <person name="Gaikwad K."/>
            <person name="Singh A."/>
            <person name="Dalal V."/>
            <person name="Srivastava S."/>
            <person name="Dixit A."/>
            <person name="Pal A.K."/>
            <person name="Ghazi I.A."/>
            <person name="Yadav M."/>
            <person name="Pandit A."/>
            <person name="Bhargava A."/>
            <person name="Sureshbabu K."/>
            <person name="Batra K."/>
            <person name="Sharma T.R."/>
            <person name="Mohapatra T."/>
            <person name="Singh N.K."/>
            <person name="Messing J."/>
            <person name="Nelson A.B."/>
            <person name="Fuks G."/>
            <person name="Kavchok S."/>
            <person name="Keizer G."/>
            <person name="Linton E."/>
            <person name="Llaca V."/>
            <person name="Song R."/>
            <person name="Tanyolac B."/>
            <person name="Young S."/>
            <person name="Ho-Il K."/>
            <person name="Hahn J.H."/>
            <person name="Sangsakoo G."/>
            <person name="Vanavichit A."/>
            <person name="de Mattos Luiz.A.T."/>
            <person name="Zimmer P.D."/>
            <person name="Malone G."/>
            <person name="Dellagostin O."/>
            <person name="de Oliveira A.C."/>
            <person name="Bevan M."/>
            <person name="Bancroft I."/>
            <person name="Minx P."/>
            <person name="Cordum H."/>
            <person name="Wilson R."/>
            <person name="Cheng Z."/>
            <person name="Jin W."/>
            <person name="Jiang J."/>
            <person name="Leong S.A."/>
            <person name="Iwama H."/>
            <person name="Gojobori T."/>
            <person name="Itoh T."/>
            <person name="Niimura Y."/>
            <person name="Fujii Y."/>
            <person name="Habara T."/>
            <person name="Sakai H."/>
            <person name="Sato Y."/>
            <person name="Wilson G."/>
            <person name="Kumar K."/>
            <person name="McCouch S."/>
            <person name="Juretic N."/>
            <person name="Hoen D."/>
            <person name="Wright S."/>
            <person name="Bruskiewich R."/>
            <person name="Bureau T."/>
            <person name="Miyao A."/>
            <person name="Hirochika H."/>
            <person name="Nishikawa T."/>
            <person name="Kadowaki K."/>
            <person name="Sugiura M."/>
            <person name="Burr B."/>
            <person name="Sasaki T."/>
        </authorList>
    </citation>
    <scope>NUCLEOTIDE SEQUENCE [LARGE SCALE GENOMIC DNA]</scope>
    <source>
        <strain evidence="2">cv. Nipponbare</strain>
    </source>
</reference>
<keyword evidence="2" id="KW-1185">Reference proteome</keyword>
<feature type="non-terminal residue" evidence="1">
    <location>
        <position position="1"/>
    </location>
</feature>
<reference evidence="1 2" key="2">
    <citation type="journal article" date="2013" name="Plant Cell Physiol.">
        <title>Rice Annotation Project Database (RAP-DB): an integrative and interactive database for rice genomics.</title>
        <authorList>
            <person name="Sakai H."/>
            <person name="Lee S.S."/>
            <person name="Tanaka T."/>
            <person name="Numa H."/>
            <person name="Kim J."/>
            <person name="Kawahara Y."/>
            <person name="Wakimoto H."/>
            <person name="Yang C.C."/>
            <person name="Iwamoto M."/>
            <person name="Abe T."/>
            <person name="Yamada Y."/>
            <person name="Muto A."/>
            <person name="Inokuchi H."/>
            <person name="Ikemura T."/>
            <person name="Matsumoto T."/>
            <person name="Sasaki T."/>
            <person name="Itoh T."/>
        </authorList>
    </citation>
    <scope>NUCLEOTIDE SEQUENCE [LARGE SCALE GENOMIC DNA]</scope>
    <source>
        <strain evidence="2">cv. Nipponbare</strain>
    </source>
</reference>
<gene>
    <name evidence="1" type="ordered locus">Os03g0754300</name>
    <name evidence="1" type="ORF">OSNPB_030754300</name>
</gene>
<organism evidence="1 2">
    <name type="scientific">Oryza sativa subsp. japonica</name>
    <name type="common">Rice</name>
    <dbReference type="NCBI Taxonomy" id="39947"/>
    <lineage>
        <taxon>Eukaryota</taxon>
        <taxon>Viridiplantae</taxon>
        <taxon>Streptophyta</taxon>
        <taxon>Embryophyta</taxon>
        <taxon>Tracheophyta</taxon>
        <taxon>Spermatophyta</taxon>
        <taxon>Magnoliopsida</taxon>
        <taxon>Liliopsida</taxon>
        <taxon>Poales</taxon>
        <taxon>Poaceae</taxon>
        <taxon>BOP clade</taxon>
        <taxon>Oryzoideae</taxon>
        <taxon>Oryzeae</taxon>
        <taxon>Oryzinae</taxon>
        <taxon>Oryza</taxon>
        <taxon>Oryza sativa</taxon>
    </lineage>
</organism>
<dbReference type="EMBL" id="AP014959">
    <property type="protein sequence ID" value="BAS86438.1"/>
    <property type="molecule type" value="Genomic_DNA"/>
</dbReference>
<reference evidence="1 2" key="3">
    <citation type="journal article" date="2013" name="Rice">
        <title>Improvement of the Oryza sativa Nipponbare reference genome using next generation sequence and optical map data.</title>
        <authorList>
            <person name="Kawahara Y."/>
            <person name="de la Bastide M."/>
            <person name="Hamilton J.P."/>
            <person name="Kanamori H."/>
            <person name="McCombie W.R."/>
            <person name="Ouyang S."/>
            <person name="Schwartz D.C."/>
            <person name="Tanaka T."/>
            <person name="Wu J."/>
            <person name="Zhou S."/>
            <person name="Childs K.L."/>
            <person name="Davidson R.M."/>
            <person name="Lin H."/>
            <person name="Quesada-Ocampo L."/>
            <person name="Vaillancourt B."/>
            <person name="Sakai H."/>
            <person name="Lee S.S."/>
            <person name="Kim J."/>
            <person name="Numa H."/>
            <person name="Itoh T."/>
            <person name="Buell C.R."/>
            <person name="Matsumoto T."/>
        </authorList>
    </citation>
    <scope>NUCLEOTIDE SEQUENCE [LARGE SCALE GENOMIC DNA]</scope>
    <source>
        <strain evidence="2">cv. Nipponbare</strain>
    </source>
</reference>